<gene>
    <name evidence="1" type="ORF">PY02975</name>
</gene>
<dbReference type="InParanoid" id="Q7RKC6"/>
<organism evidence="1 2">
    <name type="scientific">Plasmodium yoelii yoelii</name>
    <dbReference type="NCBI Taxonomy" id="73239"/>
    <lineage>
        <taxon>Eukaryota</taxon>
        <taxon>Sar</taxon>
        <taxon>Alveolata</taxon>
        <taxon>Apicomplexa</taxon>
        <taxon>Aconoidasida</taxon>
        <taxon>Haemosporida</taxon>
        <taxon>Plasmodiidae</taxon>
        <taxon>Plasmodium</taxon>
        <taxon>Plasmodium (Vinckeia)</taxon>
    </lineage>
</organism>
<name>Q7RKC6_PLAYO</name>
<protein>
    <submittedName>
        <fullName evidence="1">Uncharacterized protein</fullName>
    </submittedName>
</protein>
<reference evidence="1 2" key="1">
    <citation type="journal article" date="2002" name="Nature">
        <title>Genome sequence and comparative analysis of the model rodent malaria parasite Plasmodium yoelii yoelii.</title>
        <authorList>
            <person name="Carlton J.M."/>
            <person name="Angiuoli S.V."/>
            <person name="Suh B.B."/>
            <person name="Kooij T.W."/>
            <person name="Pertea M."/>
            <person name="Silva J.C."/>
            <person name="Ermolaeva M.D."/>
            <person name="Allen J.E."/>
            <person name="Selengut J.D."/>
            <person name="Koo H.L."/>
            <person name="Peterson J.D."/>
            <person name="Pop M."/>
            <person name="Kosack D.S."/>
            <person name="Shumway M.F."/>
            <person name="Bidwell S.L."/>
            <person name="Shallom S.J."/>
            <person name="van Aken S.E."/>
            <person name="Riedmuller S.B."/>
            <person name="Feldblyum T.V."/>
            <person name="Cho J.K."/>
            <person name="Quackenbush J."/>
            <person name="Sedegah M."/>
            <person name="Shoaibi A."/>
            <person name="Cummings L.M."/>
            <person name="Florens L."/>
            <person name="Yates J.R."/>
            <person name="Raine J.D."/>
            <person name="Sinden R.E."/>
            <person name="Harris M.A."/>
            <person name="Cunningham D.A."/>
            <person name="Preiser P.R."/>
            <person name="Bergman L.W."/>
            <person name="Vaidya A.B."/>
            <person name="van Lin L.H."/>
            <person name="Janse C.J."/>
            <person name="Waters A.P."/>
            <person name="Smith H.O."/>
            <person name="White O.R."/>
            <person name="Salzberg S.L."/>
            <person name="Venter J.C."/>
            <person name="Fraser C.M."/>
            <person name="Hoffman S.L."/>
            <person name="Gardner M.J."/>
            <person name="Carucci D.J."/>
        </authorList>
    </citation>
    <scope>NUCLEOTIDE SEQUENCE [LARGE SCALE GENOMIC DNA]</scope>
    <source>
        <strain evidence="1 2">17XNL</strain>
    </source>
</reference>
<dbReference type="PaxDb" id="73239-Q7RKC6"/>
<comment type="caution">
    <text evidence="1">The sequence shown here is derived from an EMBL/GenBank/DDBJ whole genome shotgun (WGS) entry which is preliminary data.</text>
</comment>
<evidence type="ECO:0000313" key="1">
    <source>
        <dbReference type="EMBL" id="EAA22498.1"/>
    </source>
</evidence>
<dbReference type="AlphaFoldDB" id="Q7RKC6"/>
<dbReference type="Proteomes" id="UP000008553">
    <property type="component" value="Unassembled WGS sequence"/>
</dbReference>
<sequence>MNELDINIITYKICYVVHFLLHILTFELHLVIKYTGCPNPNWGSTNTTLTHNIKTI</sequence>
<proteinExistence type="predicted"/>
<accession>Q7RKC6</accession>
<keyword evidence="2" id="KW-1185">Reference proteome</keyword>
<evidence type="ECO:0000313" key="2">
    <source>
        <dbReference type="Proteomes" id="UP000008553"/>
    </source>
</evidence>
<dbReference type="EMBL" id="AABL01000840">
    <property type="protein sequence ID" value="EAA22498.1"/>
    <property type="molecule type" value="Genomic_DNA"/>
</dbReference>